<feature type="signal peptide" evidence="1">
    <location>
        <begin position="1"/>
        <end position="17"/>
    </location>
</feature>
<comment type="caution">
    <text evidence="2">The sequence shown here is derived from an EMBL/GenBank/DDBJ whole genome shotgun (WGS) entry which is preliminary data.</text>
</comment>
<reference evidence="3" key="1">
    <citation type="journal article" date="2013" name="Mol. Plant Microbe Interact.">
        <title>Global aspects of pacC regulation of pathogenicity genes in Colletotrichum gloeosporioides as revealed by transcriptome analysis.</title>
        <authorList>
            <person name="Alkan N."/>
            <person name="Meng X."/>
            <person name="Friedlander G."/>
            <person name="Reuveni E."/>
            <person name="Sukno S."/>
            <person name="Sherman A."/>
            <person name="Thon M."/>
            <person name="Fluhr R."/>
            <person name="Prusky D."/>
        </authorList>
    </citation>
    <scope>NUCLEOTIDE SEQUENCE [LARGE SCALE GENOMIC DNA]</scope>
    <source>
        <strain evidence="3">Cg-14</strain>
    </source>
</reference>
<accession>T0KBR7</accession>
<protein>
    <submittedName>
        <fullName evidence="2">Uncharacterized protein</fullName>
    </submittedName>
</protein>
<dbReference type="Proteomes" id="UP000015530">
    <property type="component" value="Unassembled WGS sequence"/>
</dbReference>
<dbReference type="AlphaFoldDB" id="T0KBR7"/>
<evidence type="ECO:0000313" key="2">
    <source>
        <dbReference type="EMBL" id="EQB49509.1"/>
    </source>
</evidence>
<name>T0KBR7_COLGC</name>
<organism evidence="2 3">
    <name type="scientific">Colletotrichum gloeosporioides (strain Cg-14)</name>
    <name type="common">Anthracnose fungus</name>
    <name type="synonym">Glomerella cingulata</name>
    <dbReference type="NCBI Taxonomy" id="1237896"/>
    <lineage>
        <taxon>Eukaryota</taxon>
        <taxon>Fungi</taxon>
        <taxon>Dikarya</taxon>
        <taxon>Ascomycota</taxon>
        <taxon>Pezizomycotina</taxon>
        <taxon>Sordariomycetes</taxon>
        <taxon>Hypocreomycetidae</taxon>
        <taxon>Glomerellales</taxon>
        <taxon>Glomerellaceae</taxon>
        <taxon>Colletotrichum</taxon>
        <taxon>Colletotrichum gloeosporioides species complex</taxon>
    </lineage>
</organism>
<feature type="chain" id="PRO_5004565937" evidence="1">
    <location>
        <begin position="18"/>
        <end position="49"/>
    </location>
</feature>
<evidence type="ECO:0000256" key="1">
    <source>
        <dbReference type="SAM" id="SignalP"/>
    </source>
</evidence>
<dbReference type="HOGENOM" id="CLU_3142989_0_0_1"/>
<dbReference type="OrthoDB" id="4847352at2759"/>
<dbReference type="EMBL" id="AMYD01002304">
    <property type="protein sequence ID" value="EQB49509.1"/>
    <property type="molecule type" value="Genomic_DNA"/>
</dbReference>
<keyword evidence="1" id="KW-0732">Signal</keyword>
<proteinExistence type="predicted"/>
<gene>
    <name evidence="2" type="ORF">CGLO_11153</name>
</gene>
<sequence length="49" mass="4968">MNFKVLLVTAFAAFAAAGPLGVDPTSESGELTARQCCISKSICTGFVGS</sequence>
<evidence type="ECO:0000313" key="3">
    <source>
        <dbReference type="Proteomes" id="UP000015530"/>
    </source>
</evidence>